<dbReference type="HOGENOM" id="CLU_2085831_0_0_1"/>
<keyword evidence="2" id="KW-1185">Reference proteome</keyword>
<dbReference type="RefSeq" id="XP_012191081.1">
    <property type="nucleotide sequence ID" value="XM_012335691.1"/>
</dbReference>
<protein>
    <submittedName>
        <fullName evidence="1">Transcription factor</fullName>
    </submittedName>
</protein>
<name>R9P829_PSEHS</name>
<evidence type="ECO:0000313" key="1">
    <source>
        <dbReference type="EMBL" id="GAC97494.1"/>
    </source>
</evidence>
<accession>R9P829</accession>
<reference evidence="2" key="1">
    <citation type="journal article" date="2013" name="Genome Announc.">
        <title>Draft genome sequence of the basidiomycetous yeast-like fungus Pseudozyma hubeiensis SY62, which produces an abundant amount of the biosurfactant mannosylerythritol lipids.</title>
        <authorList>
            <person name="Konishi M."/>
            <person name="Hatada Y."/>
            <person name="Horiuchi J."/>
        </authorList>
    </citation>
    <scope>NUCLEOTIDE SEQUENCE [LARGE SCALE GENOMIC DNA]</scope>
    <source>
        <strain evidence="2">SY62</strain>
    </source>
</reference>
<dbReference type="EMBL" id="DF238810">
    <property type="protein sequence ID" value="GAC97494.1"/>
    <property type="molecule type" value="Genomic_DNA"/>
</dbReference>
<gene>
    <name evidence="1" type="ORF">PHSY_005080</name>
</gene>
<dbReference type="AlphaFoldDB" id="R9P829"/>
<evidence type="ECO:0000313" key="2">
    <source>
        <dbReference type="Proteomes" id="UP000014071"/>
    </source>
</evidence>
<sequence>MLSDVIRNHPKVPLPLHTAGQETGIAIQLLPPTSALPRVLAQARRPRSYEFGPLAIRIVIQQHSSHGDDRCSMTAYEHPCDVELFASLFDKLEYATCSRVKLRDVFPTVIRVQERFP</sequence>
<dbReference type="GeneID" id="24110360"/>
<organism evidence="1 2">
    <name type="scientific">Pseudozyma hubeiensis (strain SY62)</name>
    <name type="common">Yeast</name>
    <dbReference type="NCBI Taxonomy" id="1305764"/>
    <lineage>
        <taxon>Eukaryota</taxon>
        <taxon>Fungi</taxon>
        <taxon>Dikarya</taxon>
        <taxon>Basidiomycota</taxon>
        <taxon>Ustilaginomycotina</taxon>
        <taxon>Ustilaginomycetes</taxon>
        <taxon>Ustilaginales</taxon>
        <taxon>Ustilaginaceae</taxon>
        <taxon>Pseudozyma</taxon>
    </lineage>
</organism>
<proteinExistence type="predicted"/>
<dbReference type="Proteomes" id="UP000014071">
    <property type="component" value="Unassembled WGS sequence"/>
</dbReference>